<feature type="compositionally biased region" description="Polar residues" evidence="1">
    <location>
        <begin position="80"/>
        <end position="90"/>
    </location>
</feature>
<feature type="compositionally biased region" description="Polar residues" evidence="1">
    <location>
        <begin position="178"/>
        <end position="203"/>
    </location>
</feature>
<keyword evidence="3" id="KW-1185">Reference proteome</keyword>
<evidence type="ECO:0000313" key="3">
    <source>
        <dbReference type="Proteomes" id="UP000008281"/>
    </source>
</evidence>
<dbReference type="EMBL" id="DS268424">
    <property type="protein sequence ID" value="EFO91425.1"/>
    <property type="molecule type" value="Genomic_DNA"/>
</dbReference>
<feature type="region of interest" description="Disordered" evidence="1">
    <location>
        <begin position="108"/>
        <end position="149"/>
    </location>
</feature>
<dbReference type="InParanoid" id="E3M4K0"/>
<name>E3M4K0_CAERE</name>
<dbReference type="eggNOG" id="ENOG502TJ8B">
    <property type="taxonomic scope" value="Eukaryota"/>
</dbReference>
<dbReference type="FunCoup" id="E3M4K0">
    <property type="interactions" value="386"/>
</dbReference>
<proteinExistence type="predicted"/>
<feature type="region of interest" description="Disordered" evidence="1">
    <location>
        <begin position="173"/>
        <end position="203"/>
    </location>
</feature>
<feature type="compositionally biased region" description="Basic and acidic residues" evidence="1">
    <location>
        <begin position="128"/>
        <end position="137"/>
    </location>
</feature>
<dbReference type="STRING" id="31234.E3M4K0"/>
<reference evidence="2" key="1">
    <citation type="submission" date="2007-07" db="EMBL/GenBank/DDBJ databases">
        <title>PCAP assembly of the Caenorhabditis remanei genome.</title>
        <authorList>
            <consortium name="The Caenorhabditis remanei Sequencing Consortium"/>
            <person name="Wilson R.K."/>
        </authorList>
    </citation>
    <scope>NUCLEOTIDE SEQUENCE [LARGE SCALE GENOMIC DNA]</scope>
    <source>
        <strain evidence="2">PB4641</strain>
    </source>
</reference>
<organism evidence="3">
    <name type="scientific">Caenorhabditis remanei</name>
    <name type="common">Caenorhabditis vulgaris</name>
    <dbReference type="NCBI Taxonomy" id="31234"/>
    <lineage>
        <taxon>Eukaryota</taxon>
        <taxon>Metazoa</taxon>
        <taxon>Ecdysozoa</taxon>
        <taxon>Nematoda</taxon>
        <taxon>Chromadorea</taxon>
        <taxon>Rhabditida</taxon>
        <taxon>Rhabditina</taxon>
        <taxon>Rhabditomorpha</taxon>
        <taxon>Rhabditoidea</taxon>
        <taxon>Rhabditidae</taxon>
        <taxon>Peloderinae</taxon>
        <taxon>Caenorhabditis</taxon>
    </lineage>
</organism>
<protein>
    <submittedName>
        <fullName evidence="2">CRE-AGT-2 protein</fullName>
    </submittedName>
</protein>
<dbReference type="Proteomes" id="UP000008281">
    <property type="component" value="Unassembled WGS sequence"/>
</dbReference>
<gene>
    <name evidence="2" type="primary">Cre-agt-2</name>
    <name evidence="2" type="ORF">CRE_11935</name>
</gene>
<feature type="compositionally biased region" description="Polar residues" evidence="1">
    <location>
        <begin position="108"/>
        <end position="127"/>
    </location>
</feature>
<evidence type="ECO:0000313" key="2">
    <source>
        <dbReference type="EMBL" id="EFO91425.1"/>
    </source>
</evidence>
<dbReference type="AlphaFoldDB" id="E3M4K0"/>
<dbReference type="HOGENOM" id="CLU_1152662_0_0_1"/>
<accession>E3M4K0</accession>
<evidence type="ECO:0000256" key="1">
    <source>
        <dbReference type="SAM" id="MobiDB-lite"/>
    </source>
</evidence>
<feature type="region of interest" description="Disordered" evidence="1">
    <location>
        <begin position="64"/>
        <end position="90"/>
    </location>
</feature>
<sequence length="241" mass="28070">MGSEEEYFIVRYRGPRQDREAIYNCLTGKANDFGQYSTFLKDVNVGRAKCMKDIFDFIMPSESTSLSRKQNKSNEKRRYSNQSHSNSSGYLQELQEGTDHLEYRGELRSTQPQYASSSSAPESLVDTTTDREVKEEYPDAYPYTLPSTSRQFPSYQQVRVQNDGYIQQLPSRIPYSPHGTTVNRGRARNNQYYRPYPTVTSDQPRTELVSSQTLVRYNQNDNNIVIQFQKRHNICFERKAE</sequence>
<dbReference type="OrthoDB" id="5877665at2759"/>